<evidence type="ECO:0000313" key="2">
    <source>
        <dbReference type="EMBL" id="WEY17671.1"/>
    </source>
</evidence>
<name>A0A9X9SEW4_9CAUD</name>
<evidence type="ECO:0000256" key="1">
    <source>
        <dbReference type="SAM" id="MobiDB-lite"/>
    </source>
</evidence>
<organism evidence="2 3">
    <name type="scientific">Vibrio phage Vc1</name>
    <dbReference type="NCBI Taxonomy" id="1480731"/>
    <lineage>
        <taxon>Viruses</taxon>
        <taxon>Duplodnaviria</taxon>
        <taxon>Heunggongvirae</taxon>
        <taxon>Uroviricota</taxon>
        <taxon>Caudoviricetes</taxon>
        <taxon>Drexlerviridae</taxon>
        <taxon>Jhansiroadvirus</taxon>
        <taxon>Jhansiroadvirus gwaliVC1</taxon>
    </lineage>
</organism>
<dbReference type="Pfam" id="PF24231">
    <property type="entry name" value="DUF7444"/>
    <property type="match status" value="1"/>
</dbReference>
<proteinExistence type="predicted"/>
<keyword evidence="3" id="KW-1185">Reference proteome</keyword>
<reference evidence="2" key="1">
    <citation type="submission" date="2020-04" db="EMBL/GenBank/DDBJ databases">
        <authorList>
            <person name="Kumar P."/>
            <person name="Meghvansi M.K."/>
            <person name="Kamboj D.V."/>
        </authorList>
    </citation>
    <scope>NUCLEOTIDE SEQUENCE [LARGE SCALE GENOMIC DNA]</scope>
</reference>
<dbReference type="Proteomes" id="UP000509462">
    <property type="component" value="Segment"/>
</dbReference>
<gene>
    <name evidence="2" type="ORF">VC1_08</name>
</gene>
<dbReference type="InterPro" id="IPR055867">
    <property type="entry name" value="DUF7444"/>
</dbReference>
<feature type="compositionally biased region" description="Basic and acidic residues" evidence="1">
    <location>
        <begin position="64"/>
        <end position="81"/>
    </location>
</feature>
<sequence>MAAEKIIIINTGLCVMFFNGENVMPEHEMEVAEKDLKLPGIESSIVRGEFKVKDDSDLNEEVVERAAKRKKKDPDDGKTKDELEDGGVYE</sequence>
<protein>
    <submittedName>
        <fullName evidence="2">Uncharacterized protein</fullName>
    </submittedName>
</protein>
<dbReference type="EMBL" id="MT360682">
    <property type="protein sequence ID" value="WEY17671.1"/>
    <property type="molecule type" value="Genomic_DNA"/>
</dbReference>
<accession>A0A9X9SEW4</accession>
<feature type="region of interest" description="Disordered" evidence="1">
    <location>
        <begin position="64"/>
        <end position="90"/>
    </location>
</feature>
<evidence type="ECO:0000313" key="3">
    <source>
        <dbReference type="Proteomes" id="UP000509462"/>
    </source>
</evidence>